<protein>
    <recommendedName>
        <fullName evidence="7">Ribonuclease P protein component</fullName>
        <ecNumber evidence="7">3.1.26.5</ecNumber>
    </recommendedName>
</protein>
<organism evidence="8 9">
    <name type="scientific">Campylobacter canadensis</name>
    <dbReference type="NCBI Taxonomy" id="449520"/>
    <lineage>
        <taxon>Bacteria</taxon>
        <taxon>Pseudomonadati</taxon>
        <taxon>Campylobacterota</taxon>
        <taxon>Epsilonproteobacteria</taxon>
        <taxon>Campylobacterales</taxon>
        <taxon>Campylobacteraceae</taxon>
        <taxon>Campylobacter</taxon>
    </lineage>
</organism>
<dbReference type="InterPro" id="IPR014721">
    <property type="entry name" value="Ribsml_uS5_D2-typ_fold_subgr"/>
</dbReference>
<dbReference type="InterPro" id="IPR000100">
    <property type="entry name" value="RNase_P"/>
</dbReference>
<dbReference type="PANTHER" id="PTHR33992">
    <property type="entry name" value="RIBONUCLEASE P PROTEIN COMPONENT"/>
    <property type="match status" value="1"/>
</dbReference>
<keyword evidence="9" id="KW-1185">Reference proteome</keyword>
<dbReference type="Gene3D" id="3.30.230.10">
    <property type="match status" value="1"/>
</dbReference>
<evidence type="ECO:0000256" key="2">
    <source>
        <dbReference type="ARBA" id="ARBA00022694"/>
    </source>
</evidence>
<dbReference type="PROSITE" id="PS00648">
    <property type="entry name" value="RIBONUCLEASE_P"/>
    <property type="match status" value="1"/>
</dbReference>
<gene>
    <name evidence="8" type="primary">rnpA</name>
    <name evidence="8" type="ORF">AVCANL283_02725</name>
</gene>
<keyword evidence="4" id="KW-0255">Endonuclease</keyword>
<keyword evidence="5 8" id="KW-0378">Hydrolase</keyword>
<evidence type="ECO:0000313" key="9">
    <source>
        <dbReference type="Proteomes" id="UP000786183"/>
    </source>
</evidence>
<dbReference type="NCBIfam" id="TIGR00188">
    <property type="entry name" value="rnpA"/>
    <property type="match status" value="1"/>
</dbReference>
<dbReference type="PANTHER" id="PTHR33992:SF1">
    <property type="entry name" value="RIBONUCLEASE P PROTEIN COMPONENT"/>
    <property type="match status" value="1"/>
</dbReference>
<evidence type="ECO:0000256" key="1">
    <source>
        <dbReference type="ARBA" id="ARBA00002663"/>
    </source>
</evidence>
<keyword evidence="3" id="KW-0540">Nuclease</keyword>
<dbReference type="InterPro" id="IPR020539">
    <property type="entry name" value="RNase_P_CS"/>
</dbReference>
<dbReference type="Proteomes" id="UP000786183">
    <property type="component" value="Unassembled WGS sequence"/>
</dbReference>
<name>A0ABS7WSJ9_9BACT</name>
<evidence type="ECO:0000256" key="7">
    <source>
        <dbReference type="NCBIfam" id="TIGR00188"/>
    </source>
</evidence>
<reference evidence="8 9" key="1">
    <citation type="submission" date="2020-07" db="EMBL/GenBank/DDBJ databases">
        <title>Transfer of Campylobacter canadensis to the novel genus Avispirillum gen. nov., that also includes two novel species recovered from migratory waterfowl: Avispirillum anseris sp. nov. and Avispirillum brantae sp. nov.</title>
        <authorList>
            <person name="Miller W.G."/>
            <person name="Chapman M.H."/>
            <person name="Yee E."/>
            <person name="Inglis G.D."/>
        </authorList>
    </citation>
    <scope>NUCLEOTIDE SEQUENCE [LARGE SCALE GENOMIC DNA]</scope>
    <source>
        <strain evidence="8 9">L283</strain>
    </source>
</reference>
<dbReference type="Pfam" id="PF00825">
    <property type="entry name" value="Ribonuclease_P"/>
    <property type="match status" value="1"/>
</dbReference>
<dbReference type="SUPFAM" id="SSF54211">
    <property type="entry name" value="Ribosomal protein S5 domain 2-like"/>
    <property type="match status" value="1"/>
</dbReference>
<keyword evidence="6" id="KW-0694">RNA-binding</keyword>
<proteinExistence type="predicted"/>
<evidence type="ECO:0000256" key="5">
    <source>
        <dbReference type="ARBA" id="ARBA00022801"/>
    </source>
</evidence>
<dbReference type="GO" id="GO:0004526">
    <property type="term" value="F:ribonuclease P activity"/>
    <property type="evidence" value="ECO:0007669"/>
    <property type="project" value="UniProtKB-EC"/>
</dbReference>
<accession>A0ABS7WSJ9</accession>
<evidence type="ECO:0000313" key="8">
    <source>
        <dbReference type="EMBL" id="MBZ7987034.1"/>
    </source>
</evidence>
<dbReference type="InterPro" id="IPR020568">
    <property type="entry name" value="Ribosomal_Su5_D2-typ_SF"/>
</dbReference>
<sequence length="114" mass="13615">MNSQKEFNRIYKQNQKWFNKACVVYYDKKQSKTYAVIASKKVGCAVYRNKARRLIKAIFLRLYEQLESGEYVFIIKKELFELSFCELEKNIKWSLKKLGAIKEDKIEKTSNNIN</sequence>
<dbReference type="EMBL" id="JACGBB010000004">
    <property type="protein sequence ID" value="MBZ7987034.1"/>
    <property type="molecule type" value="Genomic_DNA"/>
</dbReference>
<keyword evidence="2" id="KW-0819">tRNA processing</keyword>
<evidence type="ECO:0000256" key="3">
    <source>
        <dbReference type="ARBA" id="ARBA00022722"/>
    </source>
</evidence>
<evidence type="ECO:0000256" key="6">
    <source>
        <dbReference type="ARBA" id="ARBA00022884"/>
    </source>
</evidence>
<comment type="caution">
    <text evidence="8">The sequence shown here is derived from an EMBL/GenBank/DDBJ whole genome shotgun (WGS) entry which is preliminary data.</text>
</comment>
<evidence type="ECO:0000256" key="4">
    <source>
        <dbReference type="ARBA" id="ARBA00022759"/>
    </source>
</evidence>
<comment type="function">
    <text evidence="1">RNaseP catalyzes the removal of the 5'-leader sequence from pre-tRNA to produce the mature 5'-terminus. It can also cleave other RNA substrates such as 4.5S RNA. The protein component plays an auxiliary but essential role in vivo by binding to the 5'-leader sequence and broadening the substrate specificity of the ribozyme.</text>
</comment>
<dbReference type="EC" id="3.1.26.5" evidence="7"/>